<comment type="caution">
    <text evidence="1">The sequence shown here is derived from an EMBL/GenBank/DDBJ whole genome shotgun (WGS) entry which is preliminary data.</text>
</comment>
<accession>A0ABR3KT01</accession>
<protein>
    <submittedName>
        <fullName evidence="1">tRNA (Guanine(26)-N(2))-dimethyltransferase</fullName>
    </submittedName>
</protein>
<reference evidence="1 2" key="1">
    <citation type="submission" date="2024-07" db="EMBL/GenBank/DDBJ databases">
        <title>Enhanced genomic and transcriptomic resources for Trichinella pseudospiralis and T. spiralis underpin the discovery of pronounced molecular differences between stages and species.</title>
        <authorList>
            <person name="Pasi K.K."/>
            <person name="La Rosa G."/>
            <person name="Gomez-Morales M.A."/>
            <person name="Tosini F."/>
            <person name="Sumanam S."/>
            <person name="Young N.D."/>
            <person name="Chang B.C."/>
            <person name="Robin G.B."/>
        </authorList>
    </citation>
    <scope>NUCLEOTIDE SEQUENCE [LARGE SCALE GENOMIC DNA]</scope>
    <source>
        <strain evidence="1">ISS534</strain>
    </source>
</reference>
<name>A0ABR3KT01_TRISP</name>
<dbReference type="EMBL" id="JBEUSY010000170">
    <property type="protein sequence ID" value="KAL1243240.1"/>
    <property type="molecule type" value="Genomic_DNA"/>
</dbReference>
<evidence type="ECO:0000313" key="2">
    <source>
        <dbReference type="Proteomes" id="UP001558632"/>
    </source>
</evidence>
<sequence length="75" mass="8565">MGLPRRKKKIQECNAHELKCEWIPANSILQLCSPDLSLPLHRHHLSEILHTTPPKLAFQSLRPLQCQAEAEYANA</sequence>
<proteinExistence type="predicted"/>
<dbReference type="Proteomes" id="UP001558632">
    <property type="component" value="Unassembled WGS sequence"/>
</dbReference>
<keyword evidence="2" id="KW-1185">Reference proteome</keyword>
<evidence type="ECO:0000313" key="1">
    <source>
        <dbReference type="EMBL" id="KAL1243240.1"/>
    </source>
</evidence>
<gene>
    <name evidence="1" type="ORF">TSPI_03221</name>
</gene>
<organism evidence="1 2">
    <name type="scientific">Trichinella spiralis</name>
    <name type="common">Trichina worm</name>
    <dbReference type="NCBI Taxonomy" id="6334"/>
    <lineage>
        <taxon>Eukaryota</taxon>
        <taxon>Metazoa</taxon>
        <taxon>Ecdysozoa</taxon>
        <taxon>Nematoda</taxon>
        <taxon>Enoplea</taxon>
        <taxon>Dorylaimia</taxon>
        <taxon>Trichinellida</taxon>
        <taxon>Trichinellidae</taxon>
        <taxon>Trichinella</taxon>
    </lineage>
</organism>